<evidence type="ECO:0000256" key="8">
    <source>
        <dbReference type="ARBA" id="ARBA00022777"/>
    </source>
</evidence>
<dbReference type="SMART" id="SM00260">
    <property type="entry name" value="CheW"/>
    <property type="match status" value="1"/>
</dbReference>
<dbReference type="SUPFAM" id="SSF47226">
    <property type="entry name" value="Histidine-containing phosphotransfer domain, HPT domain"/>
    <property type="match status" value="1"/>
</dbReference>
<dbReference type="InterPro" id="IPR036890">
    <property type="entry name" value="HATPase_C_sf"/>
</dbReference>
<feature type="domain" description="Histidine kinase" evidence="12">
    <location>
        <begin position="306"/>
        <end position="552"/>
    </location>
</feature>
<dbReference type="InterPro" id="IPR036641">
    <property type="entry name" value="HPT_dom_sf"/>
</dbReference>
<keyword evidence="4" id="KW-0145">Chemotaxis</keyword>
<dbReference type="EMBL" id="WNJQ01000001">
    <property type="protein sequence ID" value="MBC9824508.1"/>
    <property type="molecule type" value="Genomic_DNA"/>
</dbReference>
<dbReference type="PANTHER" id="PTHR43395">
    <property type="entry name" value="SENSOR HISTIDINE KINASE CHEA"/>
    <property type="match status" value="1"/>
</dbReference>
<dbReference type="SMART" id="SM01231">
    <property type="entry name" value="H-kinase_dim"/>
    <property type="match status" value="1"/>
</dbReference>
<dbReference type="InterPro" id="IPR035891">
    <property type="entry name" value="CheY-binding_CheA"/>
</dbReference>
<dbReference type="RefSeq" id="WP_187948476.1">
    <property type="nucleotide sequence ID" value="NZ_WNJQ01000001.1"/>
</dbReference>
<dbReference type="SMART" id="SM00387">
    <property type="entry name" value="HATPase_c"/>
    <property type="match status" value="1"/>
</dbReference>
<evidence type="ECO:0000256" key="3">
    <source>
        <dbReference type="ARBA" id="ARBA00021495"/>
    </source>
</evidence>
<evidence type="ECO:0000256" key="2">
    <source>
        <dbReference type="ARBA" id="ARBA00012438"/>
    </source>
</evidence>
<dbReference type="Pfam" id="PF02895">
    <property type="entry name" value="H-kinase_dim"/>
    <property type="match status" value="1"/>
</dbReference>
<dbReference type="InterPro" id="IPR002545">
    <property type="entry name" value="CheW-lke_dom"/>
</dbReference>
<evidence type="ECO:0000313" key="16">
    <source>
        <dbReference type="Proteomes" id="UP000638836"/>
    </source>
</evidence>
<keyword evidence="7" id="KW-0547">Nucleotide-binding</keyword>
<dbReference type="InterPro" id="IPR036061">
    <property type="entry name" value="CheW-like_dom_sf"/>
</dbReference>
<dbReference type="SUPFAM" id="SSF55052">
    <property type="entry name" value="CheY-binding domain of CheA"/>
    <property type="match status" value="1"/>
</dbReference>
<dbReference type="SMART" id="SM00073">
    <property type="entry name" value="HPT"/>
    <property type="match status" value="1"/>
</dbReference>
<reference evidence="15 16" key="1">
    <citation type="journal article" date="2020" name="Microorganisms">
        <title>New Insight into Antimicrobial Compounds from Food and Marine-Sourced Carnobacterium Species through Phenotype and Genome Analyses.</title>
        <authorList>
            <person name="Begrem S."/>
            <person name="Ivaniuk F."/>
            <person name="Gigout-Chevalier F."/>
            <person name="Kolypczuk L."/>
            <person name="Bonnetot S."/>
            <person name="Leroi F."/>
            <person name="Grovel O."/>
            <person name="Delbarre-Ladrat C."/>
            <person name="Passerini D."/>
        </authorList>
    </citation>
    <scope>NUCLEOTIDE SEQUENCE [LARGE SCALE GENOMIC DNA]</scope>
    <source>
        <strain evidence="15 16">MIP2551</strain>
    </source>
</reference>
<dbReference type="Pfam" id="PF07194">
    <property type="entry name" value="P2"/>
    <property type="match status" value="1"/>
</dbReference>
<dbReference type="SUPFAM" id="SSF50341">
    <property type="entry name" value="CheW-like"/>
    <property type="match status" value="1"/>
</dbReference>
<dbReference type="PANTHER" id="PTHR43395:SF1">
    <property type="entry name" value="CHEMOTAXIS PROTEIN CHEA"/>
    <property type="match status" value="1"/>
</dbReference>
<dbReference type="Gene3D" id="2.30.30.40">
    <property type="entry name" value="SH3 Domains"/>
    <property type="match status" value="1"/>
</dbReference>
<comment type="caution">
    <text evidence="15">The sequence shown here is derived from an EMBL/GenBank/DDBJ whole genome shotgun (WGS) entry which is preliminary data.</text>
</comment>
<evidence type="ECO:0000256" key="11">
    <source>
        <dbReference type="PROSITE-ProRule" id="PRU00110"/>
    </source>
</evidence>
<dbReference type="InterPro" id="IPR004105">
    <property type="entry name" value="CheA-like_dim"/>
</dbReference>
<dbReference type="Pfam" id="PF01627">
    <property type="entry name" value="Hpt"/>
    <property type="match status" value="1"/>
</dbReference>
<dbReference type="Gene3D" id="3.30.70.1110">
    <property type="entry name" value="Histidine kinase CheA-like, P2 response regulator-binding domain"/>
    <property type="match status" value="1"/>
</dbReference>
<dbReference type="InterPro" id="IPR037052">
    <property type="entry name" value="CheA-like_P2_sf"/>
</dbReference>
<dbReference type="InterPro" id="IPR003594">
    <property type="entry name" value="HATPase_dom"/>
</dbReference>
<organism evidence="15 16">
    <name type="scientific">Carnobacterium inhibens</name>
    <dbReference type="NCBI Taxonomy" id="147709"/>
    <lineage>
        <taxon>Bacteria</taxon>
        <taxon>Bacillati</taxon>
        <taxon>Bacillota</taxon>
        <taxon>Bacilli</taxon>
        <taxon>Lactobacillales</taxon>
        <taxon>Carnobacteriaceae</taxon>
        <taxon>Carnobacterium</taxon>
    </lineage>
</organism>
<dbReference type="InterPro" id="IPR008207">
    <property type="entry name" value="Sig_transdc_His_kin_Hpt_dom"/>
</dbReference>
<evidence type="ECO:0000256" key="4">
    <source>
        <dbReference type="ARBA" id="ARBA00022500"/>
    </source>
</evidence>
<dbReference type="Gene3D" id="1.20.120.160">
    <property type="entry name" value="HPT domain"/>
    <property type="match status" value="1"/>
</dbReference>
<dbReference type="InterPro" id="IPR036097">
    <property type="entry name" value="HisK_dim/P_sf"/>
</dbReference>
<evidence type="ECO:0000256" key="9">
    <source>
        <dbReference type="ARBA" id="ARBA00022840"/>
    </source>
</evidence>
<evidence type="ECO:0000256" key="6">
    <source>
        <dbReference type="ARBA" id="ARBA00022679"/>
    </source>
</evidence>
<dbReference type="Proteomes" id="UP000638836">
    <property type="component" value="Unassembled WGS sequence"/>
</dbReference>
<keyword evidence="10" id="KW-0902">Two-component regulatory system</keyword>
<comment type="catalytic activity">
    <reaction evidence="1">
        <text>ATP + protein L-histidine = ADP + protein N-phospho-L-histidine.</text>
        <dbReference type="EC" id="2.7.13.3"/>
    </reaction>
</comment>
<keyword evidence="8" id="KW-0418">Kinase</keyword>
<dbReference type="InterPro" id="IPR004358">
    <property type="entry name" value="Sig_transdc_His_kin-like_C"/>
</dbReference>
<dbReference type="Pfam" id="PF02518">
    <property type="entry name" value="HATPase_c"/>
    <property type="match status" value="1"/>
</dbReference>
<name>A0ABR7T8Z4_9LACT</name>
<dbReference type="Gene3D" id="1.10.287.560">
    <property type="entry name" value="Histidine kinase CheA-like, homodimeric domain"/>
    <property type="match status" value="1"/>
</dbReference>
<feature type="domain" description="HPt" evidence="14">
    <location>
        <begin position="1"/>
        <end position="104"/>
    </location>
</feature>
<dbReference type="PROSITE" id="PS50894">
    <property type="entry name" value="HPT"/>
    <property type="match status" value="1"/>
</dbReference>
<gene>
    <name evidence="15" type="ORF">GLO26_01515</name>
</gene>
<dbReference type="EC" id="2.7.13.3" evidence="2"/>
<evidence type="ECO:0000256" key="7">
    <source>
        <dbReference type="ARBA" id="ARBA00022741"/>
    </source>
</evidence>
<dbReference type="SUPFAM" id="SSF55874">
    <property type="entry name" value="ATPase domain of HSP90 chaperone/DNA topoisomerase II/histidine kinase"/>
    <property type="match status" value="1"/>
</dbReference>
<evidence type="ECO:0000259" key="14">
    <source>
        <dbReference type="PROSITE" id="PS50894"/>
    </source>
</evidence>
<dbReference type="InterPro" id="IPR037006">
    <property type="entry name" value="CheA-like_homodim_sf"/>
</dbReference>
<feature type="domain" description="CheW-like" evidence="13">
    <location>
        <begin position="554"/>
        <end position="686"/>
    </location>
</feature>
<dbReference type="SUPFAM" id="SSF47384">
    <property type="entry name" value="Homodimeric domain of signal transducing histidine kinase"/>
    <property type="match status" value="1"/>
</dbReference>
<dbReference type="InterPro" id="IPR051315">
    <property type="entry name" value="Bact_Chemotaxis_CheA"/>
</dbReference>
<accession>A0ABR7T8Z4</accession>
<evidence type="ECO:0000259" key="12">
    <source>
        <dbReference type="PROSITE" id="PS50109"/>
    </source>
</evidence>
<evidence type="ECO:0000313" key="15">
    <source>
        <dbReference type="EMBL" id="MBC9824508.1"/>
    </source>
</evidence>
<dbReference type="InterPro" id="IPR005467">
    <property type="entry name" value="His_kinase_dom"/>
</dbReference>
<dbReference type="InterPro" id="IPR010808">
    <property type="entry name" value="CheA_P2-bd"/>
</dbReference>
<dbReference type="CDD" id="cd00088">
    <property type="entry name" value="HPT"/>
    <property type="match status" value="1"/>
</dbReference>
<evidence type="ECO:0000256" key="10">
    <source>
        <dbReference type="ARBA" id="ARBA00023012"/>
    </source>
</evidence>
<sequence>MDENSKYLDLFFEETDEHLQSLNEQVLELENNPEDSSIVDVMFRSAHTIKGMAATMGYDTMAKLTHKMENVFDLLKQKIIPADATSIALIFDCLDTLSDLVEDLREGNEAERDIKNLIQRLDNVASGDSSTAQGTVIMEQETSSSLNLALENVEDSDLMIIEAAKEDGYNAYVLAIRIDEDSSMKNARVYLVMSKLEQHGDVLYSEPGTEVLENDDFGSVFKLIYVSKLDEETVFNLALDNSEIEEVLIQTVQQAEDLIVKEPETTLSKPEPQENQVEQTAITTLEGAAEPVQVEKTTKAKGQSHAMNQSIRVDIGKLDSFMNLVSELVIYRTRLEDLSDQMQVSEMKEPLDHVARISSELQDLVLKIRMQPVSTVMTRFPRMIRDLANDLGKEFELVIEGEDTELDRTVVSELSEPLVHLLRNSADHGVEMPADRVKLGKDPKGTIKITAYQEGNRVVLTLSDDGKGVNPTIIKESAERKGISTEGMSDKEIQQLIFHPGFSTAKEVTSISGRGVGMDAVKQKITELGGTVELESVVNQGTVFKINLPLTLSIIQSLLVKVGQDSFAIPLGIIKTIVKVTEEDIIRIHNREVYKYEGLAVPVVRLNQSLGIEPIEETNLHLVLVKQGDSYNALVVDDLVRQQEIVIKKLGQELSMLKKYLGATILGDGSIILILDVTAICNERIGEYSEV</sequence>
<keyword evidence="9" id="KW-0067">ATP-binding</keyword>
<keyword evidence="6" id="KW-0808">Transferase</keyword>
<dbReference type="Gene3D" id="3.30.565.10">
    <property type="entry name" value="Histidine kinase-like ATPase, C-terminal domain"/>
    <property type="match status" value="1"/>
</dbReference>
<evidence type="ECO:0000256" key="1">
    <source>
        <dbReference type="ARBA" id="ARBA00000085"/>
    </source>
</evidence>
<dbReference type="Pfam" id="PF01584">
    <property type="entry name" value="CheW"/>
    <property type="match status" value="1"/>
</dbReference>
<evidence type="ECO:0000259" key="13">
    <source>
        <dbReference type="PROSITE" id="PS50851"/>
    </source>
</evidence>
<keyword evidence="5 11" id="KW-0597">Phosphoprotein</keyword>
<dbReference type="PROSITE" id="PS50109">
    <property type="entry name" value="HIS_KIN"/>
    <property type="match status" value="1"/>
</dbReference>
<dbReference type="CDD" id="cd16916">
    <property type="entry name" value="HATPase_CheA-like"/>
    <property type="match status" value="1"/>
</dbReference>
<evidence type="ECO:0000256" key="5">
    <source>
        <dbReference type="ARBA" id="ARBA00022553"/>
    </source>
</evidence>
<keyword evidence="16" id="KW-1185">Reference proteome</keyword>
<feature type="modified residue" description="Phosphohistidine" evidence="11">
    <location>
        <position position="47"/>
    </location>
</feature>
<protein>
    <recommendedName>
        <fullName evidence="3">Chemotaxis protein CheA</fullName>
        <ecNumber evidence="2">2.7.13.3</ecNumber>
    </recommendedName>
</protein>
<dbReference type="PROSITE" id="PS50851">
    <property type="entry name" value="CHEW"/>
    <property type="match status" value="1"/>
</dbReference>
<dbReference type="PRINTS" id="PR00344">
    <property type="entry name" value="BCTRLSENSOR"/>
</dbReference>
<proteinExistence type="predicted"/>